<keyword evidence="9" id="KW-0902">Two-component regulatory system</keyword>
<dbReference type="Proteomes" id="UP000811844">
    <property type="component" value="Unassembled WGS sequence"/>
</dbReference>
<evidence type="ECO:0000256" key="5">
    <source>
        <dbReference type="ARBA" id="ARBA00022679"/>
    </source>
</evidence>
<dbReference type="PANTHER" id="PTHR45436">
    <property type="entry name" value="SENSOR HISTIDINE KINASE YKOH"/>
    <property type="match status" value="1"/>
</dbReference>
<dbReference type="EC" id="2.7.13.3" evidence="3"/>
<sequence>MYILLNCVVSLKSWVTVNLLKPSEGPAIAFAKVIKPYQSSAWRITFIFSTVVTLLIILLVSGLYRQLVTEQQAQVDTHLDAEMLRYQQLALSVDRVSFAAQVRAADPKTALVVWQNNVDMVGALTFLPDDMPLLPATKEFPIFTGGPEKLHILTGGIATTRYGPVLIATRTDQFATLIENFFNATFWAVVFMLVLTLAVGYAFSKAILRRIVQYNRLSEEVEAGHYKTRLPLSKHHDEFDIMAKQFNSVLDTLEQNLLAVRGVTDNIAHDLRTPLSHLRIGIEQLARKPQHDVADATADLLEELDGCLATFDAMLSLTRIEEGQQMLDLQRVGLNHLCQDLFEMAEVMAESKDQQLTLSVAQEVEIQGDKHLLFQALFNLIDNAIKYSPDGAKISITQKDKLIVIADNGPGIDGADKERVFERLVRLDPSRHYKGTGLGLSMVKAILSRHQAVITLSDNNPGLIASIQFQ</sequence>
<dbReference type="EMBL" id="JAAIKR010000018">
    <property type="protein sequence ID" value="MBR9729331.1"/>
    <property type="molecule type" value="Genomic_DNA"/>
</dbReference>
<evidence type="ECO:0000256" key="3">
    <source>
        <dbReference type="ARBA" id="ARBA00012438"/>
    </source>
</evidence>
<comment type="catalytic activity">
    <reaction evidence="1">
        <text>ATP + protein L-histidine = ADP + protein N-phospho-L-histidine.</text>
        <dbReference type="EC" id="2.7.13.3"/>
    </reaction>
</comment>
<feature type="domain" description="HAMP" evidence="13">
    <location>
        <begin position="205"/>
        <end position="258"/>
    </location>
</feature>
<keyword evidence="15" id="KW-1185">Reference proteome</keyword>
<proteinExistence type="predicted"/>
<dbReference type="InterPro" id="IPR005467">
    <property type="entry name" value="His_kinase_dom"/>
</dbReference>
<dbReference type="Gene3D" id="3.30.565.10">
    <property type="entry name" value="Histidine kinase-like ATPase, C-terminal domain"/>
    <property type="match status" value="1"/>
</dbReference>
<keyword evidence="4" id="KW-0597">Phosphoprotein</keyword>
<dbReference type="CDD" id="cd00082">
    <property type="entry name" value="HisKA"/>
    <property type="match status" value="1"/>
</dbReference>
<dbReference type="Pfam" id="PF02518">
    <property type="entry name" value="HATPase_c"/>
    <property type="match status" value="1"/>
</dbReference>
<name>A0ABS5I5N7_9GAMM</name>
<evidence type="ECO:0000256" key="10">
    <source>
        <dbReference type="ARBA" id="ARBA00023136"/>
    </source>
</evidence>
<evidence type="ECO:0000256" key="9">
    <source>
        <dbReference type="ARBA" id="ARBA00023012"/>
    </source>
</evidence>
<keyword evidence="7 14" id="KW-0418">Kinase</keyword>
<dbReference type="SMART" id="SM00387">
    <property type="entry name" value="HATPase_c"/>
    <property type="match status" value="1"/>
</dbReference>
<dbReference type="Pfam" id="PF00512">
    <property type="entry name" value="HisKA"/>
    <property type="match status" value="1"/>
</dbReference>
<dbReference type="InterPro" id="IPR036890">
    <property type="entry name" value="HATPase_C_sf"/>
</dbReference>
<dbReference type="InterPro" id="IPR003594">
    <property type="entry name" value="HATPase_dom"/>
</dbReference>
<dbReference type="InterPro" id="IPR003661">
    <property type="entry name" value="HisK_dim/P_dom"/>
</dbReference>
<dbReference type="SUPFAM" id="SSF158472">
    <property type="entry name" value="HAMP domain-like"/>
    <property type="match status" value="1"/>
</dbReference>
<dbReference type="InterPro" id="IPR050428">
    <property type="entry name" value="TCS_sensor_his_kinase"/>
</dbReference>
<keyword evidence="10 11" id="KW-0472">Membrane</keyword>
<dbReference type="InterPro" id="IPR036097">
    <property type="entry name" value="HisK_dim/P_sf"/>
</dbReference>
<evidence type="ECO:0000256" key="6">
    <source>
        <dbReference type="ARBA" id="ARBA00022692"/>
    </source>
</evidence>
<evidence type="ECO:0000256" key="4">
    <source>
        <dbReference type="ARBA" id="ARBA00022553"/>
    </source>
</evidence>
<comment type="subcellular location">
    <subcellularLocation>
        <location evidence="2">Membrane</location>
    </subcellularLocation>
</comment>
<feature type="transmembrane region" description="Helical" evidence="11">
    <location>
        <begin position="184"/>
        <end position="203"/>
    </location>
</feature>
<evidence type="ECO:0000313" key="14">
    <source>
        <dbReference type="EMBL" id="MBR9729331.1"/>
    </source>
</evidence>
<dbReference type="InterPro" id="IPR003660">
    <property type="entry name" value="HAMP_dom"/>
</dbReference>
<evidence type="ECO:0000256" key="2">
    <source>
        <dbReference type="ARBA" id="ARBA00004370"/>
    </source>
</evidence>
<dbReference type="PANTHER" id="PTHR45436:SF8">
    <property type="entry name" value="HISTIDINE KINASE"/>
    <property type="match status" value="1"/>
</dbReference>
<dbReference type="SUPFAM" id="SSF55874">
    <property type="entry name" value="ATPase domain of HSP90 chaperone/DNA topoisomerase II/histidine kinase"/>
    <property type="match status" value="1"/>
</dbReference>
<dbReference type="GO" id="GO:0016301">
    <property type="term" value="F:kinase activity"/>
    <property type="evidence" value="ECO:0007669"/>
    <property type="project" value="UniProtKB-KW"/>
</dbReference>
<evidence type="ECO:0000256" key="11">
    <source>
        <dbReference type="SAM" id="Phobius"/>
    </source>
</evidence>
<evidence type="ECO:0000259" key="12">
    <source>
        <dbReference type="PROSITE" id="PS50109"/>
    </source>
</evidence>
<dbReference type="Gene3D" id="1.10.287.130">
    <property type="match status" value="1"/>
</dbReference>
<organism evidence="14 15">
    <name type="scientific">Shewanella intestini</name>
    <dbReference type="NCBI Taxonomy" id="2017544"/>
    <lineage>
        <taxon>Bacteria</taxon>
        <taxon>Pseudomonadati</taxon>
        <taxon>Pseudomonadota</taxon>
        <taxon>Gammaproteobacteria</taxon>
        <taxon>Alteromonadales</taxon>
        <taxon>Shewanellaceae</taxon>
        <taxon>Shewanella</taxon>
    </lineage>
</organism>
<dbReference type="SUPFAM" id="SSF47384">
    <property type="entry name" value="Homodimeric domain of signal transducing histidine kinase"/>
    <property type="match status" value="1"/>
</dbReference>
<keyword evidence="6 11" id="KW-0812">Transmembrane</keyword>
<dbReference type="PROSITE" id="PS50885">
    <property type="entry name" value="HAMP"/>
    <property type="match status" value="1"/>
</dbReference>
<keyword evidence="8 11" id="KW-1133">Transmembrane helix</keyword>
<evidence type="ECO:0000256" key="8">
    <source>
        <dbReference type="ARBA" id="ARBA00022989"/>
    </source>
</evidence>
<dbReference type="InterPro" id="IPR004358">
    <property type="entry name" value="Sig_transdc_His_kin-like_C"/>
</dbReference>
<feature type="transmembrane region" description="Helical" evidence="11">
    <location>
        <begin position="44"/>
        <end position="64"/>
    </location>
</feature>
<dbReference type="Gene3D" id="6.10.340.10">
    <property type="match status" value="1"/>
</dbReference>
<feature type="domain" description="Histidine kinase" evidence="12">
    <location>
        <begin position="266"/>
        <end position="470"/>
    </location>
</feature>
<gene>
    <name evidence="14" type="ORF">G3R48_15235</name>
</gene>
<evidence type="ECO:0000313" key="15">
    <source>
        <dbReference type="Proteomes" id="UP000811844"/>
    </source>
</evidence>
<evidence type="ECO:0000256" key="1">
    <source>
        <dbReference type="ARBA" id="ARBA00000085"/>
    </source>
</evidence>
<dbReference type="SMART" id="SM00388">
    <property type="entry name" value="HisKA"/>
    <property type="match status" value="1"/>
</dbReference>
<dbReference type="SMART" id="SM00304">
    <property type="entry name" value="HAMP"/>
    <property type="match status" value="1"/>
</dbReference>
<dbReference type="PROSITE" id="PS50109">
    <property type="entry name" value="HIS_KIN"/>
    <property type="match status" value="1"/>
</dbReference>
<evidence type="ECO:0000259" key="13">
    <source>
        <dbReference type="PROSITE" id="PS50885"/>
    </source>
</evidence>
<comment type="caution">
    <text evidence="14">The sequence shown here is derived from an EMBL/GenBank/DDBJ whole genome shotgun (WGS) entry which is preliminary data.</text>
</comment>
<evidence type="ECO:0000256" key="7">
    <source>
        <dbReference type="ARBA" id="ARBA00022777"/>
    </source>
</evidence>
<dbReference type="Pfam" id="PF00672">
    <property type="entry name" value="HAMP"/>
    <property type="match status" value="1"/>
</dbReference>
<keyword evidence="5" id="KW-0808">Transferase</keyword>
<dbReference type="PRINTS" id="PR00344">
    <property type="entry name" value="BCTRLSENSOR"/>
</dbReference>
<protein>
    <recommendedName>
        <fullName evidence="3">histidine kinase</fullName>
        <ecNumber evidence="3">2.7.13.3</ecNumber>
    </recommendedName>
</protein>
<accession>A0ABS5I5N7</accession>
<reference evidence="14 15" key="1">
    <citation type="submission" date="2020-02" db="EMBL/GenBank/DDBJ databases">
        <title>Shewanella WXL01 sp. nov., a marine bacterium isolated from green algae in Luhuitou Fringing Reef (Northern South China Sea).</title>
        <authorList>
            <person name="Wang X."/>
        </authorList>
    </citation>
    <scope>NUCLEOTIDE SEQUENCE [LARGE SCALE GENOMIC DNA]</scope>
    <source>
        <strain evidence="14 15">MCCC 1A01895</strain>
    </source>
</reference>